<evidence type="ECO:0000313" key="3">
    <source>
        <dbReference type="EMBL" id="WAT94471.1"/>
    </source>
</evidence>
<dbReference type="InterPro" id="IPR000792">
    <property type="entry name" value="Tscrpt_reg_LuxR_C"/>
</dbReference>
<dbReference type="RefSeq" id="WP_159492453.1">
    <property type="nucleotide sequence ID" value="NZ_BLIP01000005.1"/>
</dbReference>
<dbReference type="AlphaFoldDB" id="A0A640TWP4"/>
<dbReference type="InterPro" id="IPR036388">
    <property type="entry name" value="WH-like_DNA-bd_sf"/>
</dbReference>
<dbReference type="Proteomes" id="UP000429552">
    <property type="component" value="Unassembled WGS sequence"/>
</dbReference>
<dbReference type="PANTHER" id="PTHR34293:SF1">
    <property type="entry name" value="HTH-TYPE TRANSCRIPTIONAL REGULATOR TRMBL2"/>
    <property type="match status" value="1"/>
</dbReference>
<dbReference type="GO" id="GO:0003677">
    <property type="term" value="F:DNA binding"/>
    <property type="evidence" value="ECO:0007669"/>
    <property type="project" value="InterPro"/>
</dbReference>
<sequence length="338" mass="38140">MMNTSEPLGRIELSEEASRVFGYAAQRAVCGIEELTAVGLDSADAERAVKELVEMRLLCRAEGAADRLTVVPPRTAADRLLRPLERHVRERYEEIERLRETFASLLPAYESGRARRSDAEPIELLTDLRTVQETIEELTIGARQEVLTAQPGGARSARALQEADERDRRMLTRGVQMRTLYQHPARYDQPTIDHVRRVMNLGAEVRTRTDGLCRLLVFDHRVALLGLRDDPEAALLVREPHIVHYIRVFFDCLWRDASLFPVSFDSAAAVRISGEIQESIVAMLSEGLEDKSIARRLGMSVRSCQRHASEIMKAVNAKSRFQAGYVLGRLHAAARDRE</sequence>
<evidence type="ECO:0000313" key="5">
    <source>
        <dbReference type="Proteomes" id="UP001210609"/>
    </source>
</evidence>
<evidence type="ECO:0000313" key="2">
    <source>
        <dbReference type="EMBL" id="GFE27614.1"/>
    </source>
</evidence>
<dbReference type="EMBL" id="CP114202">
    <property type="protein sequence ID" value="WAT94471.1"/>
    <property type="molecule type" value="Genomic_DNA"/>
</dbReference>
<dbReference type="InterPro" id="IPR016032">
    <property type="entry name" value="Sig_transdc_resp-reg_C-effctor"/>
</dbReference>
<accession>A0A640TWP4</accession>
<protein>
    <submittedName>
        <fullName evidence="3">LuxR family transcriptional regulator</fullName>
    </submittedName>
</protein>
<proteinExistence type="predicted"/>
<dbReference type="PANTHER" id="PTHR34293">
    <property type="entry name" value="HTH-TYPE TRANSCRIPTIONAL REGULATOR TRMBL2"/>
    <property type="match status" value="1"/>
</dbReference>
<dbReference type="InterPro" id="IPR051797">
    <property type="entry name" value="TrmB-like"/>
</dbReference>
<keyword evidence="5" id="KW-1185">Reference proteome</keyword>
<feature type="domain" description="HTH luxR-type" evidence="1">
    <location>
        <begin position="269"/>
        <end position="327"/>
    </location>
</feature>
<dbReference type="Proteomes" id="UP001210609">
    <property type="component" value="Chromosome"/>
</dbReference>
<dbReference type="SUPFAM" id="SSF46894">
    <property type="entry name" value="C-terminal effector domain of the bipartite response regulators"/>
    <property type="match status" value="1"/>
</dbReference>
<gene>
    <name evidence="2" type="ORF">Sliba_80670</name>
    <name evidence="3" type="ORF">STRLI_000083</name>
</gene>
<name>A0A640TWP4_STRNI</name>
<dbReference type="SMART" id="SM00421">
    <property type="entry name" value="HTH_LUXR"/>
    <property type="match status" value="1"/>
</dbReference>
<reference evidence="2 4" key="1">
    <citation type="submission" date="2019-12" db="EMBL/GenBank/DDBJ databases">
        <title>Whole genome shotgun sequence of Streptomyces libani subsp. libani NBRC 13452.</title>
        <authorList>
            <person name="Ichikawa N."/>
            <person name="Kimura A."/>
            <person name="Kitahashi Y."/>
            <person name="Komaki H."/>
            <person name="Tamura T."/>
        </authorList>
    </citation>
    <scope>NUCLEOTIDE SEQUENCE [LARGE SCALE GENOMIC DNA]</scope>
    <source>
        <strain evidence="2 4">NBRC 13452</strain>
    </source>
</reference>
<dbReference type="EMBL" id="BLIP01000005">
    <property type="protein sequence ID" value="GFE27614.1"/>
    <property type="molecule type" value="Genomic_DNA"/>
</dbReference>
<evidence type="ECO:0000313" key="4">
    <source>
        <dbReference type="Proteomes" id="UP000429552"/>
    </source>
</evidence>
<organism evidence="2 4">
    <name type="scientific">Streptomyces nigrescens</name>
    <dbReference type="NCBI Taxonomy" id="1920"/>
    <lineage>
        <taxon>Bacteria</taxon>
        <taxon>Bacillati</taxon>
        <taxon>Actinomycetota</taxon>
        <taxon>Actinomycetes</taxon>
        <taxon>Kitasatosporales</taxon>
        <taxon>Streptomycetaceae</taxon>
        <taxon>Streptomyces</taxon>
    </lineage>
</organism>
<dbReference type="Pfam" id="PF00196">
    <property type="entry name" value="GerE"/>
    <property type="match status" value="1"/>
</dbReference>
<dbReference type="Gene3D" id="1.10.10.10">
    <property type="entry name" value="Winged helix-like DNA-binding domain superfamily/Winged helix DNA-binding domain"/>
    <property type="match status" value="1"/>
</dbReference>
<dbReference type="GO" id="GO:0006355">
    <property type="term" value="P:regulation of DNA-templated transcription"/>
    <property type="evidence" value="ECO:0007669"/>
    <property type="project" value="InterPro"/>
</dbReference>
<evidence type="ECO:0000259" key="1">
    <source>
        <dbReference type="SMART" id="SM00421"/>
    </source>
</evidence>
<reference evidence="3 5" key="2">
    <citation type="submission" date="2022-12" db="EMBL/GenBank/DDBJ databases">
        <authorList>
            <person name="Ruckert C."/>
            <person name="Busche T."/>
            <person name="Kalinowski J."/>
            <person name="Wittmann C."/>
        </authorList>
    </citation>
    <scope>NUCLEOTIDE SEQUENCE [LARGE SCALE GENOMIC DNA]</scope>
    <source>
        <strain evidence="3 5">DSM 40555</strain>
    </source>
</reference>